<gene>
    <name evidence="1" type="ORF">DR999_PMT17993</name>
</gene>
<sequence>MLSGYEIILHCDRNTSHAGLRRGVFLDSVALWEEGVGGRVVFRERGHMEQHEEQKKSNTSERNQLPLGIPCKAPFLWGLGALLGSHHLPLLPNQDQVLWPFLATASEMMS</sequence>
<accession>A0A4D9DTR0</accession>
<keyword evidence="2" id="KW-1185">Reference proteome</keyword>
<dbReference type="EMBL" id="QXTE01000296">
    <property type="protein sequence ID" value="TFJ99937.1"/>
    <property type="molecule type" value="Genomic_DNA"/>
</dbReference>
<keyword evidence="1" id="KW-0418">Kinase</keyword>
<organism evidence="1 2">
    <name type="scientific">Platysternon megacephalum</name>
    <name type="common">big-headed turtle</name>
    <dbReference type="NCBI Taxonomy" id="55544"/>
    <lineage>
        <taxon>Eukaryota</taxon>
        <taxon>Metazoa</taxon>
        <taxon>Chordata</taxon>
        <taxon>Craniata</taxon>
        <taxon>Vertebrata</taxon>
        <taxon>Euteleostomi</taxon>
        <taxon>Archelosauria</taxon>
        <taxon>Testudinata</taxon>
        <taxon>Testudines</taxon>
        <taxon>Cryptodira</taxon>
        <taxon>Durocryptodira</taxon>
        <taxon>Testudinoidea</taxon>
        <taxon>Platysternidae</taxon>
        <taxon>Platysternon</taxon>
    </lineage>
</organism>
<name>A0A4D9DTR0_9SAUR</name>
<keyword evidence="1" id="KW-0808">Transferase</keyword>
<evidence type="ECO:0000313" key="1">
    <source>
        <dbReference type="EMBL" id="TFJ99937.1"/>
    </source>
</evidence>
<reference evidence="1 2" key="2">
    <citation type="submission" date="2019-04" db="EMBL/GenBank/DDBJ databases">
        <title>The genome sequence of big-headed turtle.</title>
        <authorList>
            <person name="Gong S."/>
        </authorList>
    </citation>
    <scope>NUCLEOTIDE SEQUENCE [LARGE SCALE GENOMIC DNA]</scope>
    <source>
        <strain evidence="1">DO16091913</strain>
        <tissue evidence="1">Muscle</tissue>
    </source>
</reference>
<protein>
    <submittedName>
        <fullName evidence="1">Misshapen-like kinase 1</fullName>
    </submittedName>
</protein>
<dbReference type="GO" id="GO:0016301">
    <property type="term" value="F:kinase activity"/>
    <property type="evidence" value="ECO:0007669"/>
    <property type="project" value="UniProtKB-KW"/>
</dbReference>
<comment type="caution">
    <text evidence="1">The sequence shown here is derived from an EMBL/GenBank/DDBJ whole genome shotgun (WGS) entry which is preliminary data.</text>
</comment>
<proteinExistence type="predicted"/>
<reference evidence="1 2" key="1">
    <citation type="submission" date="2019-04" db="EMBL/GenBank/DDBJ databases">
        <title>Draft genome of the big-headed turtle Platysternon megacephalum.</title>
        <authorList>
            <person name="Gong S."/>
        </authorList>
    </citation>
    <scope>NUCLEOTIDE SEQUENCE [LARGE SCALE GENOMIC DNA]</scope>
    <source>
        <strain evidence="1">DO16091913</strain>
        <tissue evidence="1">Muscle</tissue>
    </source>
</reference>
<evidence type="ECO:0000313" key="2">
    <source>
        <dbReference type="Proteomes" id="UP000297703"/>
    </source>
</evidence>
<dbReference type="AlphaFoldDB" id="A0A4D9DTR0"/>
<dbReference type="Proteomes" id="UP000297703">
    <property type="component" value="Unassembled WGS sequence"/>
</dbReference>